<feature type="compositionally biased region" description="Low complexity" evidence="12">
    <location>
        <begin position="824"/>
        <end position="835"/>
    </location>
</feature>
<dbReference type="EC" id="2.4.1.267" evidence="4"/>
<feature type="transmembrane region" description="Helical" evidence="13">
    <location>
        <begin position="247"/>
        <end position="269"/>
    </location>
</feature>
<evidence type="ECO:0000256" key="7">
    <source>
        <dbReference type="ARBA" id="ARBA00022692"/>
    </source>
</evidence>
<feature type="transmembrane region" description="Helical" evidence="13">
    <location>
        <begin position="550"/>
        <end position="566"/>
    </location>
</feature>
<proteinExistence type="inferred from homology"/>
<evidence type="ECO:0000256" key="4">
    <source>
        <dbReference type="ARBA" id="ARBA00011937"/>
    </source>
</evidence>
<comment type="similarity">
    <text evidence="3">Belongs to the ALG6/ALG8 glucosyltransferase family.</text>
</comment>
<feature type="transmembrane region" description="Helical" evidence="13">
    <location>
        <begin position="633"/>
        <end position="652"/>
    </location>
</feature>
<keyword evidence="7 13" id="KW-0812">Transmembrane</keyword>
<feature type="compositionally biased region" description="Low complexity" evidence="12">
    <location>
        <begin position="772"/>
        <end position="789"/>
    </location>
</feature>
<dbReference type="GO" id="GO:0042281">
    <property type="term" value="F:dolichyl pyrophosphate Man9GlcNAc2 alpha-1,3-glucosyltransferase activity"/>
    <property type="evidence" value="ECO:0007669"/>
    <property type="project" value="UniProtKB-EC"/>
</dbReference>
<dbReference type="InterPro" id="IPR004856">
    <property type="entry name" value="Glyco_trans_ALG6/ALG8"/>
</dbReference>
<feature type="compositionally biased region" description="Basic and acidic residues" evidence="12">
    <location>
        <begin position="919"/>
        <end position="946"/>
    </location>
</feature>
<evidence type="ECO:0000313" key="15">
    <source>
        <dbReference type="Proteomes" id="UP000235392"/>
    </source>
</evidence>
<organism evidence="14 15">
    <name type="scientific">Puccinia coronata f. sp. avenae</name>
    <dbReference type="NCBI Taxonomy" id="200324"/>
    <lineage>
        <taxon>Eukaryota</taxon>
        <taxon>Fungi</taxon>
        <taxon>Dikarya</taxon>
        <taxon>Basidiomycota</taxon>
        <taxon>Pucciniomycotina</taxon>
        <taxon>Pucciniomycetes</taxon>
        <taxon>Pucciniales</taxon>
        <taxon>Pucciniaceae</taxon>
        <taxon>Puccinia</taxon>
    </lineage>
</organism>
<dbReference type="UniPathway" id="UPA00378"/>
<evidence type="ECO:0000256" key="1">
    <source>
        <dbReference type="ARBA" id="ARBA00004477"/>
    </source>
</evidence>
<evidence type="ECO:0000256" key="8">
    <source>
        <dbReference type="ARBA" id="ARBA00022824"/>
    </source>
</evidence>
<feature type="transmembrane region" description="Helical" evidence="13">
    <location>
        <begin position="460"/>
        <end position="483"/>
    </location>
</feature>
<comment type="pathway">
    <text evidence="2">Protein modification; protein glycosylation.</text>
</comment>
<evidence type="ECO:0000256" key="5">
    <source>
        <dbReference type="ARBA" id="ARBA00022676"/>
    </source>
</evidence>
<name>A0A2N5T2V5_9BASI</name>
<dbReference type="Proteomes" id="UP000235392">
    <property type="component" value="Unassembled WGS sequence"/>
</dbReference>
<comment type="subcellular location">
    <subcellularLocation>
        <location evidence="1">Endoplasmic reticulum membrane</location>
        <topology evidence="1">Multi-pass membrane protein</topology>
    </subcellularLocation>
</comment>
<feature type="transmembrane region" description="Helical" evidence="13">
    <location>
        <begin position="328"/>
        <end position="346"/>
    </location>
</feature>
<dbReference type="Pfam" id="PF03155">
    <property type="entry name" value="Alg6_Alg8"/>
    <property type="match status" value="1"/>
</dbReference>
<dbReference type="EMBL" id="PGCI01000708">
    <property type="protein sequence ID" value="PLW19833.1"/>
    <property type="molecule type" value="Genomic_DNA"/>
</dbReference>
<feature type="compositionally biased region" description="Low complexity" evidence="12">
    <location>
        <begin position="850"/>
        <end position="864"/>
    </location>
</feature>
<evidence type="ECO:0000256" key="13">
    <source>
        <dbReference type="SAM" id="Phobius"/>
    </source>
</evidence>
<evidence type="ECO:0000256" key="10">
    <source>
        <dbReference type="ARBA" id="ARBA00023136"/>
    </source>
</evidence>
<protein>
    <recommendedName>
        <fullName evidence="4">dolichyl-P-Glc:Man9GlcNAc2-PP-dolichol alpha-1,3-glucosyltransferase</fullName>
        <ecNumber evidence="4">2.4.1.267</ecNumber>
    </recommendedName>
    <alternativeName>
        <fullName evidence="11">Dol-P-Glc:Man(9)GlcNAc(2)-PP-Dol alpha-1,3-glucosyltransferase</fullName>
    </alternativeName>
</protein>
<dbReference type="PANTHER" id="PTHR12413">
    <property type="entry name" value="DOLICHYL GLYCOSYLTRANSFERASE"/>
    <property type="match status" value="1"/>
</dbReference>
<feature type="compositionally biased region" description="Low complexity" evidence="12">
    <location>
        <begin position="71"/>
        <end position="82"/>
    </location>
</feature>
<feature type="transmembrane region" description="Helical" evidence="13">
    <location>
        <begin position="391"/>
        <end position="412"/>
    </location>
</feature>
<feature type="compositionally biased region" description="Basic and acidic residues" evidence="12">
    <location>
        <begin position="721"/>
        <end position="732"/>
    </location>
</feature>
<feature type="compositionally biased region" description="Polar residues" evidence="12">
    <location>
        <begin position="1"/>
        <end position="19"/>
    </location>
</feature>
<evidence type="ECO:0000256" key="9">
    <source>
        <dbReference type="ARBA" id="ARBA00022989"/>
    </source>
</evidence>
<feature type="transmembrane region" description="Helical" evidence="13">
    <location>
        <begin position="139"/>
        <end position="159"/>
    </location>
</feature>
<evidence type="ECO:0000256" key="6">
    <source>
        <dbReference type="ARBA" id="ARBA00022679"/>
    </source>
</evidence>
<feature type="compositionally biased region" description="Basic and acidic residues" evidence="12">
    <location>
        <begin position="865"/>
        <end position="908"/>
    </location>
</feature>
<keyword evidence="6" id="KW-0808">Transferase</keyword>
<feature type="region of interest" description="Disordered" evidence="12">
    <location>
        <begin position="1"/>
        <end position="101"/>
    </location>
</feature>
<dbReference type="AlphaFoldDB" id="A0A2N5T2V5"/>
<comment type="caution">
    <text evidence="14">The sequence shown here is derived from an EMBL/GenBank/DDBJ whole genome shotgun (WGS) entry which is preliminary data.</text>
</comment>
<dbReference type="GO" id="GO:0005789">
    <property type="term" value="C:endoplasmic reticulum membrane"/>
    <property type="evidence" value="ECO:0007669"/>
    <property type="project" value="UniProtKB-SubCell"/>
</dbReference>
<feature type="compositionally biased region" description="Acidic residues" evidence="12">
    <location>
        <begin position="754"/>
        <end position="764"/>
    </location>
</feature>
<reference evidence="14 15" key="1">
    <citation type="submission" date="2017-11" db="EMBL/GenBank/DDBJ databases">
        <title>De novo assembly and phasing of dikaryotic genomes from two isolates of Puccinia coronata f. sp. avenae, the causal agent of oat crown rust.</title>
        <authorList>
            <person name="Miller M.E."/>
            <person name="Zhang Y."/>
            <person name="Omidvar V."/>
            <person name="Sperschneider J."/>
            <person name="Schwessinger B."/>
            <person name="Raley C."/>
            <person name="Palmer J.M."/>
            <person name="Garnica D."/>
            <person name="Upadhyaya N."/>
            <person name="Rathjen J."/>
            <person name="Taylor J.M."/>
            <person name="Park R.F."/>
            <person name="Dodds P.N."/>
            <person name="Hirsch C.D."/>
            <person name="Kianian S.F."/>
            <person name="Figueroa M."/>
        </authorList>
    </citation>
    <scope>NUCLEOTIDE SEQUENCE [LARGE SCALE GENOMIC DNA]</scope>
    <source>
        <strain evidence="14">12SD80</strain>
    </source>
</reference>
<feature type="region of interest" description="Disordered" evidence="12">
    <location>
        <begin position="705"/>
        <end position="957"/>
    </location>
</feature>
<accession>A0A2N5T2V5</accession>
<evidence type="ECO:0000256" key="11">
    <source>
        <dbReference type="ARBA" id="ARBA00032921"/>
    </source>
</evidence>
<keyword evidence="10 13" id="KW-0472">Membrane</keyword>
<dbReference type="PANTHER" id="PTHR12413:SF1">
    <property type="entry name" value="DOLICHYL PYROPHOSPHATE MAN9GLCNAC2 ALPHA-1,3-GLUCOSYLTRANSFERASE"/>
    <property type="match status" value="1"/>
</dbReference>
<feature type="compositionally biased region" description="Low complexity" evidence="12">
    <location>
        <begin position="43"/>
        <end position="59"/>
    </location>
</feature>
<evidence type="ECO:0000256" key="3">
    <source>
        <dbReference type="ARBA" id="ARBA00008715"/>
    </source>
</evidence>
<gene>
    <name evidence="14" type="ORF">PCASD_17212</name>
</gene>
<feature type="compositionally biased region" description="Polar residues" evidence="12">
    <location>
        <begin position="90"/>
        <end position="101"/>
    </location>
</feature>
<evidence type="ECO:0000256" key="12">
    <source>
        <dbReference type="SAM" id="MobiDB-lite"/>
    </source>
</evidence>
<keyword evidence="8" id="KW-0256">Endoplasmic reticulum</keyword>
<keyword evidence="5" id="KW-0328">Glycosyltransferase</keyword>
<feature type="transmembrane region" description="Helical" evidence="13">
    <location>
        <begin position="366"/>
        <end position="384"/>
    </location>
</feature>
<evidence type="ECO:0000313" key="14">
    <source>
        <dbReference type="EMBL" id="PLW19833.1"/>
    </source>
</evidence>
<sequence>MTSSPHLLASPDSSQQQRQRLGVEPTATATARKRKHYNSKQPTTTTTTTTTATTTTAAAKKTRTRRVSNHSTTSTILTAITSSDRHSNRPHQSIRTVESSPSSSYQLQQKLILTAYGAQSPIRKAVASFIKHGQSRSSIITYSILFVLLWKWAIGLGPYSGYRTPPLFGDLEAQRHWMAVTVQLQLKRWYSFDLEYWGLDYPPLTAYHSLVLGYVARMMDPAFVLLRPPSSHSNGWGDELHQQLVVFLRWTVLASELVVWIPAVLIYHFKTFNLHTTSLYPSSLHSSSSTPSRTRKLSDSSWLAAMYSALVVLLNPNLILIDNGHFQFNSIMLGLTLASVTCFHGGHDLLGAVMFVCSLSFKQMALYYSPAIFAYLFGKCLYLGHPRGTALFTRLALVSTGTTLLLFGPFIFNSDFPYQIMQVITRIFPIGRGLFEDKVGNFWCTLNLVIKIRTLASAKALANVALLFTLGAVLPVVLLLTILSWKLKLNLSLVSTPSVSSPKSHSLHTQDQSMMENPSPIPKTVGLLPLALYNSSIGFYLFSFQVHEKSILLPVLPLLLILSRHHRNRKRGQLVSSLDWDIICLISNVSVFSMWPLLKREELGLQYLVSILSYNHLIGYNPLKLIRRPTRTLASISMMMIYLSMAGIHLAEQLLMPPSRLPDLFVVLNLSLSFMIFSASYIWSLLRMYEEAWTLVGFGALSPSPPQVGVRPPSLSISRPEQGETRIKKDELAGESQRSGVAEDDATAERSVMDGDEDEDDEDSVNVKLPTKRSSSLQQQRRQSKSSGSEGEELKSQSFGAVPRKIASGPLTKRMLKESGTGTRPSSRIMISSPSGEKLMNRIKNRLQLRSASPSSSSATSRRSSSLEDSRSSGPKGKDKDQQQEEPDVAREMAGREEASHNELEDPAAHVQNLGGMSSDREDARRTSREEEREERTRKQWERQTQKELTSPPLETAWELALRQSREEAIRRRREELLATRAPTNSSSKR</sequence>
<feature type="transmembrane region" description="Helical" evidence="13">
    <location>
        <begin position="664"/>
        <end position="686"/>
    </location>
</feature>
<evidence type="ECO:0000256" key="2">
    <source>
        <dbReference type="ARBA" id="ARBA00004922"/>
    </source>
</evidence>
<feature type="transmembrane region" description="Helical" evidence="13">
    <location>
        <begin position="302"/>
        <end position="321"/>
    </location>
</feature>
<keyword evidence="9 13" id="KW-1133">Transmembrane helix</keyword>